<dbReference type="EMBL" id="JABFRW010000079">
    <property type="protein sequence ID" value="NOT33927.1"/>
    <property type="molecule type" value="Genomic_DNA"/>
</dbReference>
<dbReference type="InterPro" id="IPR004360">
    <property type="entry name" value="Glyas_Fos-R_dOase_dom"/>
</dbReference>
<dbReference type="Proteomes" id="UP000580839">
    <property type="component" value="Unassembled WGS sequence"/>
</dbReference>
<feature type="domain" description="VOC" evidence="1">
    <location>
        <begin position="11"/>
        <end position="129"/>
    </location>
</feature>
<comment type="caution">
    <text evidence="2">The sequence shown here is derived from an EMBL/GenBank/DDBJ whole genome shotgun (WGS) entry which is preliminary data.</text>
</comment>
<dbReference type="AlphaFoldDB" id="A0A849SM78"/>
<reference evidence="2 3" key="1">
    <citation type="submission" date="2020-04" db="EMBL/GenBank/DDBJ databases">
        <title>Metagenomic profiling of ammonia- and methane-oxidizing microorganisms in a Dutch drinking water treatment plant.</title>
        <authorList>
            <person name="Poghosyan L."/>
            <person name="Leucker S."/>
        </authorList>
    </citation>
    <scope>NUCLEOTIDE SEQUENCE [LARGE SCALE GENOMIC DNA]</scope>
    <source>
        <strain evidence="2">S-RSF-IL-03</strain>
    </source>
</reference>
<dbReference type="InterPro" id="IPR029068">
    <property type="entry name" value="Glyas_Bleomycin-R_OHBP_Dase"/>
</dbReference>
<dbReference type="CDD" id="cd07247">
    <property type="entry name" value="SgaA_N_like"/>
    <property type="match status" value="2"/>
</dbReference>
<dbReference type="PANTHER" id="PTHR33993">
    <property type="entry name" value="GLYOXALASE-RELATED"/>
    <property type="match status" value="1"/>
</dbReference>
<dbReference type="InterPro" id="IPR052164">
    <property type="entry name" value="Anthracycline_SecMetBiosynth"/>
</dbReference>
<evidence type="ECO:0000259" key="1">
    <source>
        <dbReference type="PROSITE" id="PS51819"/>
    </source>
</evidence>
<protein>
    <submittedName>
        <fullName evidence="2">VOC family protein</fullName>
    </submittedName>
</protein>
<accession>A0A849SM78</accession>
<dbReference type="Gene3D" id="3.10.180.10">
    <property type="entry name" value="2,3-Dihydroxybiphenyl 1,2-Dioxygenase, domain 1"/>
    <property type="match status" value="2"/>
</dbReference>
<name>A0A849SM78_UNCEI</name>
<feature type="domain" description="VOC" evidence="1">
    <location>
        <begin position="143"/>
        <end position="262"/>
    </location>
</feature>
<dbReference type="Pfam" id="PF00903">
    <property type="entry name" value="Glyoxalase"/>
    <property type="match status" value="2"/>
</dbReference>
<sequence>MQTQTRHAAGTFCWPELYTSDQNGAKKFYGALFGWEIRDIPMGPDANYTIFTKNGVEAAACYGAMPGMTEKGMPPFWMSYVATDNTDETAKKVKAAGGQVHKEPFDVPGTGRMAVLVDPTGASFCCWQAGPSIGIGVFGESSSLVWTELVTTDPEQAKKFYGSVFGWSSTLFPSPPGGPEYTIYAQPGHENGVGGMMKLPAEMAGVPSHWGIYYAVDDVDATVAKAVSLGGKVMHAALDMPGVGRMAWLADPAGANFAVMKPNPTG</sequence>
<evidence type="ECO:0000313" key="2">
    <source>
        <dbReference type="EMBL" id="NOT33927.1"/>
    </source>
</evidence>
<gene>
    <name evidence="2" type="ORF">HOP12_07130</name>
</gene>
<dbReference type="SUPFAM" id="SSF54593">
    <property type="entry name" value="Glyoxalase/Bleomycin resistance protein/Dihydroxybiphenyl dioxygenase"/>
    <property type="match status" value="2"/>
</dbReference>
<proteinExistence type="predicted"/>
<dbReference type="PROSITE" id="PS51819">
    <property type="entry name" value="VOC"/>
    <property type="match status" value="2"/>
</dbReference>
<evidence type="ECO:0000313" key="3">
    <source>
        <dbReference type="Proteomes" id="UP000580839"/>
    </source>
</evidence>
<dbReference type="InterPro" id="IPR037523">
    <property type="entry name" value="VOC_core"/>
</dbReference>
<organism evidence="2 3">
    <name type="scientific">Eiseniibacteriota bacterium</name>
    <dbReference type="NCBI Taxonomy" id="2212470"/>
    <lineage>
        <taxon>Bacteria</taxon>
        <taxon>Candidatus Eiseniibacteriota</taxon>
    </lineage>
</organism>
<dbReference type="PANTHER" id="PTHR33993:SF14">
    <property type="entry name" value="GB|AAF24581.1"/>
    <property type="match status" value="1"/>
</dbReference>